<feature type="chain" id="PRO_5046238834" evidence="1">
    <location>
        <begin position="28"/>
        <end position="121"/>
    </location>
</feature>
<organism evidence="2 3">
    <name type="scientific">Ameca splendens</name>
    <dbReference type="NCBI Taxonomy" id="208324"/>
    <lineage>
        <taxon>Eukaryota</taxon>
        <taxon>Metazoa</taxon>
        <taxon>Chordata</taxon>
        <taxon>Craniata</taxon>
        <taxon>Vertebrata</taxon>
        <taxon>Euteleostomi</taxon>
        <taxon>Actinopterygii</taxon>
        <taxon>Neopterygii</taxon>
        <taxon>Teleostei</taxon>
        <taxon>Neoteleostei</taxon>
        <taxon>Acanthomorphata</taxon>
        <taxon>Ovalentaria</taxon>
        <taxon>Atherinomorphae</taxon>
        <taxon>Cyprinodontiformes</taxon>
        <taxon>Goodeidae</taxon>
        <taxon>Ameca</taxon>
    </lineage>
</organism>
<evidence type="ECO:0000313" key="3">
    <source>
        <dbReference type="Proteomes" id="UP001469553"/>
    </source>
</evidence>
<reference evidence="2 3" key="1">
    <citation type="submission" date="2021-06" db="EMBL/GenBank/DDBJ databases">
        <authorList>
            <person name="Palmer J.M."/>
        </authorList>
    </citation>
    <scope>NUCLEOTIDE SEQUENCE [LARGE SCALE GENOMIC DNA]</scope>
    <source>
        <strain evidence="2 3">AS_MEX2019</strain>
        <tissue evidence="2">Muscle</tissue>
    </source>
</reference>
<protein>
    <submittedName>
        <fullName evidence="2">Uncharacterized protein</fullName>
    </submittedName>
</protein>
<comment type="caution">
    <text evidence="2">The sequence shown here is derived from an EMBL/GenBank/DDBJ whole genome shotgun (WGS) entry which is preliminary data.</text>
</comment>
<keyword evidence="3" id="KW-1185">Reference proteome</keyword>
<name>A0ABV0YKQ7_9TELE</name>
<accession>A0ABV0YKQ7</accession>
<evidence type="ECO:0000313" key="2">
    <source>
        <dbReference type="EMBL" id="MEQ2294433.1"/>
    </source>
</evidence>
<keyword evidence="1" id="KW-0732">Signal</keyword>
<sequence length="121" mass="12670">MVSLWIPGGSLAFVGAVLVWALAGQEGASWGAGPQWGIHAGALASNPSSLTWAWRSTMQCSPSAIVGPVLHLNFNALDTPRAWGGTPPPWWCADFAGARAMTKRGEAPSGGRLLPEVCWVC</sequence>
<feature type="signal peptide" evidence="1">
    <location>
        <begin position="1"/>
        <end position="27"/>
    </location>
</feature>
<proteinExistence type="predicted"/>
<dbReference type="EMBL" id="JAHRIP010037775">
    <property type="protein sequence ID" value="MEQ2294433.1"/>
    <property type="molecule type" value="Genomic_DNA"/>
</dbReference>
<evidence type="ECO:0000256" key="1">
    <source>
        <dbReference type="SAM" id="SignalP"/>
    </source>
</evidence>
<gene>
    <name evidence="2" type="ORF">AMECASPLE_003796</name>
</gene>
<dbReference type="Proteomes" id="UP001469553">
    <property type="component" value="Unassembled WGS sequence"/>
</dbReference>